<dbReference type="AlphaFoldDB" id="A0A1J5GRL6"/>
<dbReference type="STRING" id="1805029.AUK42_03625"/>
<evidence type="ECO:0000313" key="8">
    <source>
        <dbReference type="Proteomes" id="UP000231493"/>
    </source>
</evidence>
<dbReference type="EMBL" id="PFTV01000200">
    <property type="protein sequence ID" value="PJB55575.1"/>
    <property type="molecule type" value="Genomic_DNA"/>
</dbReference>
<dbReference type="EMBL" id="PFIP01000051">
    <property type="protein sequence ID" value="PIX34767.1"/>
    <property type="molecule type" value="Genomic_DNA"/>
</dbReference>
<evidence type="ECO:0000313" key="3">
    <source>
        <dbReference type="EMBL" id="OIP71271.1"/>
    </source>
</evidence>
<dbReference type="Proteomes" id="UP000182763">
    <property type="component" value="Unassembled WGS sequence"/>
</dbReference>
<dbReference type="InterPro" id="IPR011856">
    <property type="entry name" value="tRNA_endonuc-like_dom_sf"/>
</dbReference>
<reference evidence="3 6" key="1">
    <citation type="journal article" date="2016" name="Environ. Microbiol.">
        <title>Genomic resolution of a cold subsurface aquifer community provides metabolic insights for novel microbes adapted to high CO concentrations.</title>
        <authorList>
            <person name="Probst A.J."/>
            <person name="Castelle C.J."/>
            <person name="Singh A."/>
            <person name="Brown C.T."/>
            <person name="Anantharaman K."/>
            <person name="Sharon I."/>
            <person name="Hug L.A."/>
            <person name="Burstein D."/>
            <person name="Emerson J.B."/>
            <person name="Thomas B.C."/>
            <person name="Banfield J.F."/>
        </authorList>
    </citation>
    <scope>NUCLEOTIDE SEQUENCE [LARGE SCALE GENOMIC DNA]</scope>
    <source>
        <strain evidence="3">CG2_30_33_13</strain>
    </source>
</reference>
<evidence type="ECO:0000313" key="7">
    <source>
        <dbReference type="Proteomes" id="UP000228560"/>
    </source>
</evidence>
<gene>
    <name evidence="3" type="ORF">AUK42_03625</name>
    <name evidence="5" type="ORF">CO097_07900</name>
    <name evidence="4" type="ORF">COZ58_02995</name>
</gene>
<dbReference type="EMBL" id="MNYY01000070">
    <property type="protein sequence ID" value="OIP71271.1"/>
    <property type="molecule type" value="Genomic_DNA"/>
</dbReference>
<name>A0A1J5GRL6_9BACT</name>
<reference evidence="7 8" key="2">
    <citation type="submission" date="2017-09" db="EMBL/GenBank/DDBJ databases">
        <title>Depth-based differentiation of microbial function through sediment-hosted aquifers and enrichment of novel symbionts in the deep terrestrial subsurface.</title>
        <authorList>
            <person name="Probst A.J."/>
            <person name="Ladd B."/>
            <person name="Jarett J.K."/>
            <person name="Geller-Mcgrath D.E."/>
            <person name="Sieber C.M."/>
            <person name="Emerson J.B."/>
            <person name="Anantharaman K."/>
            <person name="Thomas B.C."/>
            <person name="Malmstrom R."/>
            <person name="Stieglmeier M."/>
            <person name="Klingl A."/>
            <person name="Woyke T."/>
            <person name="Ryan C.M."/>
            <person name="Banfield J.F."/>
        </authorList>
    </citation>
    <scope>NUCLEOTIDE SEQUENCE [LARGE SCALE GENOMIC DNA]</scope>
    <source>
        <strain evidence="5">CG_4_9_14_3_um_filter_33_16</strain>
    </source>
</reference>
<evidence type="ECO:0000313" key="5">
    <source>
        <dbReference type="EMBL" id="PJB55575.1"/>
    </source>
</evidence>
<dbReference type="CDD" id="cd20736">
    <property type="entry name" value="PoNe_Nuclease"/>
    <property type="match status" value="1"/>
</dbReference>
<dbReference type="Proteomes" id="UP000231493">
    <property type="component" value="Unassembled WGS sequence"/>
</dbReference>
<dbReference type="Proteomes" id="UP000228560">
    <property type="component" value="Unassembled WGS sequence"/>
</dbReference>
<protein>
    <recommendedName>
        <fullName evidence="2">UPF0102 protein AUK42_03625</fullName>
    </recommendedName>
</protein>
<dbReference type="InterPro" id="IPR003509">
    <property type="entry name" value="UPF0102_YraN-like"/>
</dbReference>
<proteinExistence type="inferred from homology"/>
<evidence type="ECO:0000256" key="1">
    <source>
        <dbReference type="ARBA" id="ARBA00006738"/>
    </source>
</evidence>
<dbReference type="NCBIfam" id="TIGR00252">
    <property type="entry name" value="YraN family protein"/>
    <property type="match status" value="1"/>
</dbReference>
<dbReference type="InterPro" id="IPR011335">
    <property type="entry name" value="Restrct_endonuc-II-like"/>
</dbReference>
<comment type="caution">
    <text evidence="3">The sequence shown here is derived from an EMBL/GenBank/DDBJ whole genome shotgun (WGS) entry which is preliminary data.</text>
</comment>
<evidence type="ECO:0000313" key="6">
    <source>
        <dbReference type="Proteomes" id="UP000182763"/>
    </source>
</evidence>
<dbReference type="Gene3D" id="3.40.1350.10">
    <property type="match status" value="1"/>
</dbReference>
<dbReference type="Pfam" id="PF02021">
    <property type="entry name" value="UPF0102"/>
    <property type="match status" value="1"/>
</dbReference>
<evidence type="ECO:0000313" key="4">
    <source>
        <dbReference type="EMBL" id="PIX34767.1"/>
    </source>
</evidence>
<sequence>MSNIGKIGEEAASKYLKAKGYRIREINYRTFLGEIDIISEYKNNIIFVEVKTRCSDKFGYPEEAVNFIKQKKIIKNALNYLAKYHLGQINSRFDVILIKISKPKTIKDIKHIKNAFYLDSNNNPFN</sequence>
<dbReference type="PANTHER" id="PTHR34039:SF1">
    <property type="entry name" value="UPF0102 PROTEIN YRAN"/>
    <property type="match status" value="1"/>
</dbReference>
<accession>A0A2M8C928</accession>
<dbReference type="SUPFAM" id="SSF52980">
    <property type="entry name" value="Restriction endonuclease-like"/>
    <property type="match status" value="1"/>
</dbReference>
<comment type="similarity">
    <text evidence="1 2">Belongs to the UPF0102 family.</text>
</comment>
<evidence type="ECO:0000256" key="2">
    <source>
        <dbReference type="HAMAP-Rule" id="MF_00048"/>
    </source>
</evidence>
<dbReference type="NCBIfam" id="NF009150">
    <property type="entry name" value="PRK12497.1-3"/>
    <property type="match status" value="1"/>
</dbReference>
<accession>A0A2M7K9F2</accession>
<dbReference type="PANTHER" id="PTHR34039">
    <property type="entry name" value="UPF0102 PROTEIN YRAN"/>
    <property type="match status" value="1"/>
</dbReference>
<organism evidence="3 6">
    <name type="scientific">Candidatus Infernicultor aquiphilus</name>
    <dbReference type="NCBI Taxonomy" id="1805029"/>
    <lineage>
        <taxon>Bacteria</taxon>
        <taxon>Pseudomonadati</taxon>
        <taxon>Atribacterota</taxon>
        <taxon>Candidatus Phoenicimicrobiia</taxon>
        <taxon>Candidatus Pheonicimicrobiales</taxon>
        <taxon>Candidatus Phoenicimicrobiaceae</taxon>
        <taxon>Candidatus Infernicultor</taxon>
    </lineage>
</organism>
<accession>A0A1J5GRL6</accession>
<dbReference type="GO" id="GO:0003676">
    <property type="term" value="F:nucleic acid binding"/>
    <property type="evidence" value="ECO:0007669"/>
    <property type="project" value="InterPro"/>
</dbReference>
<reference evidence="4" key="3">
    <citation type="submission" date="2017-09" db="EMBL/GenBank/DDBJ databases">
        <title>Depth-based differentiation of microbial function through sediment-hosted aquifers and enrichment of novel symbionts in the deep terrestrial subsurface.</title>
        <authorList>
            <person name="Probst A.J."/>
            <person name="Ladd B."/>
            <person name="Jarett J.K."/>
            <person name="Geller-Mcgrath D.E."/>
            <person name="Sieber C.M.K."/>
            <person name="Emerson J.B."/>
            <person name="Anantharaman K."/>
            <person name="Thomas B.C."/>
            <person name="Malmstrom R."/>
            <person name="Stieglmeier M."/>
            <person name="Klingl A."/>
            <person name="Woyke T."/>
            <person name="Ryan C.M."/>
            <person name="Banfield J.F."/>
        </authorList>
    </citation>
    <scope>NUCLEOTIDE SEQUENCE</scope>
    <source>
        <strain evidence="4">CG_4_8_14_3_um_filter_34_18</strain>
    </source>
</reference>
<dbReference type="HAMAP" id="MF_00048">
    <property type="entry name" value="UPF0102"/>
    <property type="match status" value="1"/>
</dbReference>